<keyword evidence="1" id="KW-0862">Zinc</keyword>
<dbReference type="InterPro" id="IPR013087">
    <property type="entry name" value="Znf_C2H2_type"/>
</dbReference>
<evidence type="ECO:0000313" key="3">
    <source>
        <dbReference type="EMBL" id="KHJ97913.1"/>
    </source>
</evidence>
<dbReference type="GO" id="GO:0008270">
    <property type="term" value="F:zinc ion binding"/>
    <property type="evidence" value="ECO:0007669"/>
    <property type="project" value="UniProtKB-KW"/>
</dbReference>
<evidence type="ECO:0000313" key="4">
    <source>
        <dbReference type="Proteomes" id="UP000053660"/>
    </source>
</evidence>
<name>A0A0B1TK18_OESDE</name>
<evidence type="ECO:0000259" key="2">
    <source>
        <dbReference type="PROSITE" id="PS50157"/>
    </source>
</evidence>
<dbReference type="PROSITE" id="PS00028">
    <property type="entry name" value="ZINC_FINGER_C2H2_1"/>
    <property type="match status" value="1"/>
</dbReference>
<feature type="domain" description="C2H2-type" evidence="2">
    <location>
        <begin position="30"/>
        <end position="59"/>
    </location>
</feature>
<protein>
    <recommendedName>
        <fullName evidence="2">C2H2-type domain-containing protein</fullName>
    </recommendedName>
</protein>
<dbReference type="PROSITE" id="PS50157">
    <property type="entry name" value="ZINC_FINGER_C2H2_2"/>
    <property type="match status" value="1"/>
</dbReference>
<evidence type="ECO:0000256" key="1">
    <source>
        <dbReference type="PROSITE-ProRule" id="PRU00042"/>
    </source>
</evidence>
<keyword evidence="1" id="KW-0479">Metal-binding</keyword>
<dbReference type="EMBL" id="KN549380">
    <property type="protein sequence ID" value="KHJ97913.1"/>
    <property type="molecule type" value="Genomic_DNA"/>
</dbReference>
<organism evidence="3 4">
    <name type="scientific">Oesophagostomum dentatum</name>
    <name type="common">Nodular worm</name>
    <dbReference type="NCBI Taxonomy" id="61180"/>
    <lineage>
        <taxon>Eukaryota</taxon>
        <taxon>Metazoa</taxon>
        <taxon>Ecdysozoa</taxon>
        <taxon>Nematoda</taxon>
        <taxon>Chromadorea</taxon>
        <taxon>Rhabditida</taxon>
        <taxon>Rhabditina</taxon>
        <taxon>Rhabditomorpha</taxon>
        <taxon>Strongyloidea</taxon>
        <taxon>Strongylidae</taxon>
        <taxon>Oesophagostomum</taxon>
    </lineage>
</organism>
<dbReference type="AlphaFoldDB" id="A0A0B1TK18"/>
<accession>A0A0B1TK18</accession>
<gene>
    <name evidence="3" type="ORF">OESDEN_02104</name>
</gene>
<reference evidence="3 4" key="1">
    <citation type="submission" date="2014-03" db="EMBL/GenBank/DDBJ databases">
        <title>Draft genome of the hookworm Oesophagostomum dentatum.</title>
        <authorList>
            <person name="Mitreva M."/>
        </authorList>
    </citation>
    <scope>NUCLEOTIDE SEQUENCE [LARGE SCALE GENOMIC DNA]</scope>
    <source>
        <strain evidence="3 4">OD-Hann</strain>
    </source>
</reference>
<proteinExistence type="predicted"/>
<dbReference type="OrthoDB" id="5895815at2759"/>
<keyword evidence="4" id="KW-1185">Reference proteome</keyword>
<sequence>MRAVHHWDDEKLGKLKKEEKRRHGRDRHIFECETCGSVYYSENGLAVHKKAVRHADNSVEYVGAFGHLAHPVSPQLMVQPMKQELGGTMKRTVSHAQTTPVVVLNDATMDANDVQPTSDVVLSDMTKDAYDHLQRVQAQLNDFALICLRDGHLEALNELTAVLEGGIERVRSMVNVGTPVLARRPVVRKSATATKVENTLHHKTQYFMACFVLKS</sequence>
<dbReference type="Proteomes" id="UP000053660">
    <property type="component" value="Unassembled WGS sequence"/>
</dbReference>
<keyword evidence="1" id="KW-0863">Zinc-finger</keyword>